<reference evidence="3" key="1">
    <citation type="submission" date="2021-02" db="EMBL/GenBank/DDBJ databases">
        <authorList>
            <person name="Nowell W R."/>
        </authorList>
    </citation>
    <scope>NUCLEOTIDE SEQUENCE</scope>
</reference>
<protein>
    <submittedName>
        <fullName evidence="3">Uncharacterized protein</fullName>
    </submittedName>
</protein>
<feature type="non-terminal residue" evidence="3">
    <location>
        <position position="24"/>
    </location>
</feature>
<dbReference type="Proteomes" id="UP000676336">
    <property type="component" value="Unassembled WGS sequence"/>
</dbReference>
<proteinExistence type="predicted"/>
<evidence type="ECO:0000313" key="3">
    <source>
        <dbReference type="EMBL" id="CAF4394806.1"/>
    </source>
</evidence>
<evidence type="ECO:0000313" key="2">
    <source>
        <dbReference type="EMBL" id="CAF4394445.1"/>
    </source>
</evidence>
<gene>
    <name evidence="2" type="ORF">SMN809_LOCUS30157</name>
    <name evidence="3" type="ORF">SMN809_LOCUS30174</name>
</gene>
<evidence type="ECO:0000313" key="4">
    <source>
        <dbReference type="Proteomes" id="UP000676336"/>
    </source>
</evidence>
<organism evidence="3 4">
    <name type="scientific">Rotaria magnacalcarata</name>
    <dbReference type="NCBI Taxonomy" id="392030"/>
    <lineage>
        <taxon>Eukaryota</taxon>
        <taxon>Metazoa</taxon>
        <taxon>Spiralia</taxon>
        <taxon>Gnathifera</taxon>
        <taxon>Rotifera</taxon>
        <taxon>Eurotatoria</taxon>
        <taxon>Bdelloidea</taxon>
        <taxon>Philodinida</taxon>
        <taxon>Philodinidae</taxon>
        <taxon>Rotaria</taxon>
    </lineage>
</organism>
<dbReference type="EMBL" id="CAJOBI010056067">
    <property type="protein sequence ID" value="CAF4394445.1"/>
    <property type="molecule type" value="Genomic_DNA"/>
</dbReference>
<comment type="caution">
    <text evidence="3">The sequence shown here is derived from an EMBL/GenBank/DDBJ whole genome shotgun (WGS) entry which is preliminary data.</text>
</comment>
<accession>A0A8S2VWP7</accession>
<sequence>MPYSGGQPLHVSELELPDNPGSKE</sequence>
<dbReference type="AlphaFoldDB" id="A0A8S2VWP7"/>
<name>A0A8S2VWP7_9BILA</name>
<evidence type="ECO:0000256" key="1">
    <source>
        <dbReference type="SAM" id="MobiDB-lite"/>
    </source>
</evidence>
<dbReference type="EMBL" id="CAJOBI010056148">
    <property type="protein sequence ID" value="CAF4394806.1"/>
    <property type="molecule type" value="Genomic_DNA"/>
</dbReference>
<feature type="region of interest" description="Disordered" evidence="1">
    <location>
        <begin position="1"/>
        <end position="24"/>
    </location>
</feature>